<protein>
    <submittedName>
        <fullName evidence="1">Uncharacterized protein</fullName>
    </submittedName>
</protein>
<organism evidence="1">
    <name type="scientific">Arundo donax</name>
    <name type="common">Giant reed</name>
    <name type="synonym">Donax arundinaceus</name>
    <dbReference type="NCBI Taxonomy" id="35708"/>
    <lineage>
        <taxon>Eukaryota</taxon>
        <taxon>Viridiplantae</taxon>
        <taxon>Streptophyta</taxon>
        <taxon>Embryophyta</taxon>
        <taxon>Tracheophyta</taxon>
        <taxon>Spermatophyta</taxon>
        <taxon>Magnoliopsida</taxon>
        <taxon>Liliopsida</taxon>
        <taxon>Poales</taxon>
        <taxon>Poaceae</taxon>
        <taxon>PACMAD clade</taxon>
        <taxon>Arundinoideae</taxon>
        <taxon>Arundineae</taxon>
        <taxon>Arundo</taxon>
    </lineage>
</organism>
<evidence type="ECO:0000313" key="1">
    <source>
        <dbReference type="EMBL" id="JAD39104.1"/>
    </source>
</evidence>
<sequence length="52" mass="5562">MLRAQLPDALLPSIHLTLVPSSGSPKPLLSTVCLIVMLDSDLLLAPCCLPFF</sequence>
<accession>A0A0A8ZIB9</accession>
<dbReference type="EMBL" id="GBRH01258791">
    <property type="protein sequence ID" value="JAD39104.1"/>
    <property type="molecule type" value="Transcribed_RNA"/>
</dbReference>
<name>A0A0A8ZIB9_ARUDO</name>
<reference evidence="1" key="1">
    <citation type="submission" date="2014-09" db="EMBL/GenBank/DDBJ databases">
        <authorList>
            <person name="Magalhaes I.L.F."/>
            <person name="Oliveira U."/>
            <person name="Santos F.R."/>
            <person name="Vidigal T.H.D.A."/>
            <person name="Brescovit A.D."/>
            <person name="Santos A.J."/>
        </authorList>
    </citation>
    <scope>NUCLEOTIDE SEQUENCE</scope>
    <source>
        <tissue evidence="1">Shoot tissue taken approximately 20 cm above the soil surface</tissue>
    </source>
</reference>
<dbReference type="AlphaFoldDB" id="A0A0A8ZIB9"/>
<proteinExistence type="predicted"/>
<reference evidence="1" key="2">
    <citation type="journal article" date="2015" name="Data Brief">
        <title>Shoot transcriptome of the giant reed, Arundo donax.</title>
        <authorList>
            <person name="Barrero R.A."/>
            <person name="Guerrero F.D."/>
            <person name="Moolhuijzen P."/>
            <person name="Goolsby J.A."/>
            <person name="Tidwell J."/>
            <person name="Bellgard S.E."/>
            <person name="Bellgard M.I."/>
        </authorList>
    </citation>
    <scope>NUCLEOTIDE SEQUENCE</scope>
    <source>
        <tissue evidence="1">Shoot tissue taken approximately 20 cm above the soil surface</tissue>
    </source>
</reference>